<dbReference type="Gene3D" id="1.10.640.10">
    <property type="entry name" value="Haem peroxidase domain superfamily, animal type"/>
    <property type="match status" value="1"/>
</dbReference>
<proteinExistence type="predicted"/>
<organism evidence="2">
    <name type="scientific">Oppiella nova</name>
    <dbReference type="NCBI Taxonomy" id="334625"/>
    <lineage>
        <taxon>Eukaryota</taxon>
        <taxon>Metazoa</taxon>
        <taxon>Ecdysozoa</taxon>
        <taxon>Arthropoda</taxon>
        <taxon>Chelicerata</taxon>
        <taxon>Arachnida</taxon>
        <taxon>Acari</taxon>
        <taxon>Acariformes</taxon>
        <taxon>Sarcoptiformes</taxon>
        <taxon>Oribatida</taxon>
        <taxon>Brachypylina</taxon>
        <taxon>Oppioidea</taxon>
        <taxon>Oppiidae</taxon>
        <taxon>Oppiella</taxon>
    </lineage>
</organism>
<dbReference type="PANTHER" id="PTHR11475">
    <property type="entry name" value="OXIDASE/PEROXIDASE"/>
    <property type="match status" value="1"/>
</dbReference>
<keyword evidence="1" id="KW-0560">Oxidoreductase</keyword>
<dbReference type="AlphaFoldDB" id="A0A7R9M279"/>
<dbReference type="InterPro" id="IPR037120">
    <property type="entry name" value="Haem_peroxidase_sf_animal"/>
</dbReference>
<gene>
    <name evidence="2" type="ORF">ONB1V03_LOCUS8818</name>
</gene>
<dbReference type="OrthoDB" id="6498011at2759"/>
<dbReference type="Proteomes" id="UP000728032">
    <property type="component" value="Unassembled WGS sequence"/>
</dbReference>
<dbReference type="Pfam" id="PF03098">
    <property type="entry name" value="An_peroxidase"/>
    <property type="match status" value="1"/>
</dbReference>
<dbReference type="SUPFAM" id="SSF48113">
    <property type="entry name" value="Heme-dependent peroxidases"/>
    <property type="match status" value="1"/>
</dbReference>
<protein>
    <recommendedName>
        <fullName evidence="4">Peroxidase</fullName>
    </recommendedName>
</protein>
<evidence type="ECO:0000256" key="1">
    <source>
        <dbReference type="ARBA" id="ARBA00022559"/>
    </source>
</evidence>
<accession>A0A7R9M279</accession>
<dbReference type="GO" id="GO:0006979">
    <property type="term" value="P:response to oxidative stress"/>
    <property type="evidence" value="ECO:0007669"/>
    <property type="project" value="InterPro"/>
</dbReference>
<dbReference type="PRINTS" id="PR00457">
    <property type="entry name" value="ANPEROXIDASE"/>
</dbReference>
<dbReference type="GO" id="GO:0020037">
    <property type="term" value="F:heme binding"/>
    <property type="evidence" value="ECO:0007669"/>
    <property type="project" value="InterPro"/>
</dbReference>
<feature type="non-terminal residue" evidence="2">
    <location>
        <position position="467"/>
    </location>
</feature>
<keyword evidence="1" id="KW-0575">Peroxidase</keyword>
<reference evidence="2" key="1">
    <citation type="submission" date="2020-11" db="EMBL/GenBank/DDBJ databases">
        <authorList>
            <person name="Tran Van P."/>
        </authorList>
    </citation>
    <scope>NUCLEOTIDE SEQUENCE</scope>
</reference>
<dbReference type="GO" id="GO:0004601">
    <property type="term" value="F:peroxidase activity"/>
    <property type="evidence" value="ECO:0007669"/>
    <property type="project" value="UniProtKB-KW"/>
</dbReference>
<keyword evidence="3" id="KW-1185">Reference proteome</keyword>
<dbReference type="InterPro" id="IPR019791">
    <property type="entry name" value="Haem_peroxidase_animal"/>
</dbReference>
<sequence length="467" mass="54032">MYGRYNYNYRQPSHQPYNQFNYKTYNQTNGAPGGQPYNRTRLRSPYQSIPGTYGTNSYNTQQYFSGKRYNAQQIYGSYLSTGAYLYYSGTCAKHYKRTPEITQQDMESAFDYAHHQLRDYDRLYGNYSMFTNQMPPLRLKEKEATLMEYVTEYMAKYKCLSKYQTTTFLSEVNIGQQYFRNKYGDTSCYSSYGGHGYNLECPQFNSKYRTIDGSCNNRRHPYWGKSYVCHLRLLPPDYADGFQAPRLAHDGSQLPSPRTLINIMTSDQPFESFYTHMKMAFGQFVNHDITHTPVFFSYALSGSYSAPTDCCRNPNTRQCLPIRIEPTPYDYQYRKFNNTCLNFIRSAPCPLCELGPRQQSNIATSFLDAGTVYGNTGNESTPLRTFKFGLLKTGRDRYGKPILPTTPAPWNNECSPPSAGMQCFFAGDARCNQHPSLMSMHLMFVRRHNQIATSLRVVNPHWNDETL</sequence>
<name>A0A7R9M279_9ACAR</name>
<evidence type="ECO:0008006" key="4">
    <source>
        <dbReference type="Google" id="ProtNLM"/>
    </source>
</evidence>
<dbReference type="PANTHER" id="PTHR11475:SF143">
    <property type="entry name" value="PUTATIVE-RELATED"/>
    <property type="match status" value="1"/>
</dbReference>
<dbReference type="EMBL" id="CAJPVJ010005213">
    <property type="protein sequence ID" value="CAG2169340.1"/>
    <property type="molecule type" value="Genomic_DNA"/>
</dbReference>
<dbReference type="InterPro" id="IPR010255">
    <property type="entry name" value="Haem_peroxidase_sf"/>
</dbReference>
<dbReference type="PROSITE" id="PS50292">
    <property type="entry name" value="PEROXIDASE_3"/>
    <property type="match status" value="1"/>
</dbReference>
<evidence type="ECO:0000313" key="2">
    <source>
        <dbReference type="EMBL" id="CAD7652153.1"/>
    </source>
</evidence>
<evidence type="ECO:0000313" key="3">
    <source>
        <dbReference type="Proteomes" id="UP000728032"/>
    </source>
</evidence>
<dbReference type="EMBL" id="OC920038">
    <property type="protein sequence ID" value="CAD7652153.1"/>
    <property type="molecule type" value="Genomic_DNA"/>
</dbReference>